<feature type="region of interest" description="Disordered" evidence="6">
    <location>
        <begin position="645"/>
        <end position="667"/>
    </location>
</feature>
<dbReference type="GO" id="GO:0003677">
    <property type="term" value="F:DNA binding"/>
    <property type="evidence" value="ECO:0007669"/>
    <property type="project" value="UniProtKB-KW"/>
</dbReference>
<dbReference type="CDD" id="cd00067">
    <property type="entry name" value="GAL4"/>
    <property type="match status" value="1"/>
</dbReference>
<dbReference type="Pfam" id="PF00172">
    <property type="entry name" value="Zn_clus"/>
    <property type="match status" value="1"/>
</dbReference>
<proteinExistence type="predicted"/>
<feature type="region of interest" description="Disordered" evidence="6">
    <location>
        <begin position="1"/>
        <end position="27"/>
    </location>
</feature>
<dbReference type="PANTHER" id="PTHR47256">
    <property type="entry name" value="ZN(II)2CYS6 TRANSCRIPTION FACTOR (EUROFUNG)-RELATED"/>
    <property type="match status" value="1"/>
</dbReference>
<dbReference type="PROSITE" id="PS00463">
    <property type="entry name" value="ZN2_CY6_FUNGAL_1"/>
    <property type="match status" value="1"/>
</dbReference>
<evidence type="ECO:0000313" key="8">
    <source>
        <dbReference type="EMBL" id="KAJ5091991.1"/>
    </source>
</evidence>
<dbReference type="AlphaFoldDB" id="A0A9W9F1Y1"/>
<dbReference type="EMBL" id="JAPMSZ010000009">
    <property type="protein sequence ID" value="KAJ5091991.1"/>
    <property type="molecule type" value="Genomic_DNA"/>
</dbReference>
<keyword evidence="3" id="KW-0238">DNA-binding</keyword>
<keyword evidence="9" id="KW-1185">Reference proteome</keyword>
<dbReference type="Gene3D" id="4.10.240.10">
    <property type="entry name" value="Zn(2)-C6 fungal-type DNA-binding domain"/>
    <property type="match status" value="1"/>
</dbReference>
<dbReference type="InterPro" id="IPR053187">
    <property type="entry name" value="Notoamide_regulator"/>
</dbReference>
<dbReference type="SMART" id="SM00066">
    <property type="entry name" value="GAL4"/>
    <property type="match status" value="1"/>
</dbReference>
<dbReference type="GeneID" id="81396557"/>
<comment type="caution">
    <text evidence="8">The sequence shown here is derived from an EMBL/GenBank/DDBJ whole genome shotgun (WGS) entry which is preliminary data.</text>
</comment>
<evidence type="ECO:0000256" key="6">
    <source>
        <dbReference type="SAM" id="MobiDB-lite"/>
    </source>
</evidence>
<dbReference type="InterPro" id="IPR001138">
    <property type="entry name" value="Zn2Cys6_DnaBD"/>
</dbReference>
<feature type="domain" description="Zn(2)-C6 fungal-type" evidence="7">
    <location>
        <begin position="34"/>
        <end position="63"/>
    </location>
</feature>
<dbReference type="OrthoDB" id="2593732at2759"/>
<dbReference type="Proteomes" id="UP001141434">
    <property type="component" value="Unassembled WGS sequence"/>
</dbReference>
<evidence type="ECO:0000313" key="9">
    <source>
        <dbReference type="Proteomes" id="UP001141434"/>
    </source>
</evidence>
<keyword evidence="2" id="KW-0805">Transcription regulation</keyword>
<reference evidence="8" key="2">
    <citation type="journal article" date="2023" name="IMA Fungus">
        <title>Comparative genomic study of the Penicillium genus elucidates a diverse pangenome and 15 lateral gene transfer events.</title>
        <authorList>
            <person name="Petersen C."/>
            <person name="Sorensen T."/>
            <person name="Nielsen M.R."/>
            <person name="Sondergaard T.E."/>
            <person name="Sorensen J.L."/>
            <person name="Fitzpatrick D.A."/>
            <person name="Frisvad J.C."/>
            <person name="Nielsen K.L."/>
        </authorList>
    </citation>
    <scope>NUCLEOTIDE SEQUENCE</scope>
    <source>
        <strain evidence="8">IBT 34128</strain>
    </source>
</reference>
<dbReference type="Pfam" id="PF04082">
    <property type="entry name" value="Fungal_trans"/>
    <property type="match status" value="1"/>
</dbReference>
<sequence>MADTPLRSQESSSDDSPNLPDGPKAARRRNVRTACTACKRRKLKCSGQVPCQNCDKNGSTCTIDEATDQRRKQVLKRKMETLEGKGELLDRLFMVMQEADAVCAAQTMNLIRSHASLDEIRAYVDDLLDRSRLEKTPELLDVCNDFHRLQESEQKSARPKLERKQLSDIVLFRVPARPWTTVSIDDDFVSHLISLWFTWSHPFLNWIDRDLFLRDMQSGDLESTFCSPFLVNIILADACAYSDYPEAYGVAAEQWSRGIHFYKEAKRHLDREDGRVTLANVQGLGVLYVCSCMMGKDRSGWIYHSQLTYAVQELCHKPKPPMDTEEDRAQWERAVENAIWGLFNLASMTALAYQKVAQIQVPRRSYSPLANCDLHRDKWTHYPLSPEGIKSHCGCLVKALCDISQITYDLSWLLFGDKDRKLDTAFAQATEDAHSRLNRWYQELPKCLGTRNAPPHVLSLHLKYHTIIQTIFGFVKGLPKAEDENSNTLQKTRQKARELCLAAAQENAHLIDLYRDLWSLDYMPPVNIHWVTVSMFTLLESLDDPSNHEAFVSLSIAAKAFSHRWPLGKGMLRLIQVTSKQMSVTLPPETDALFSYFEMRLWKSRDRMAFSSQYPNFAHSMKHGNVEDVELDLFLEKFDDLHLASDRETSEERSDEQQNNGISAGLEVGSVETEALFSHSLD</sequence>
<name>A0A9W9F1Y1_9EURO</name>
<dbReference type="GO" id="GO:0000981">
    <property type="term" value="F:DNA-binding transcription factor activity, RNA polymerase II-specific"/>
    <property type="evidence" value="ECO:0007669"/>
    <property type="project" value="InterPro"/>
</dbReference>
<dbReference type="SUPFAM" id="SSF57701">
    <property type="entry name" value="Zn2/Cys6 DNA-binding domain"/>
    <property type="match status" value="1"/>
</dbReference>
<evidence type="ECO:0000256" key="2">
    <source>
        <dbReference type="ARBA" id="ARBA00023015"/>
    </source>
</evidence>
<evidence type="ECO:0000256" key="4">
    <source>
        <dbReference type="ARBA" id="ARBA00023163"/>
    </source>
</evidence>
<protein>
    <recommendedName>
        <fullName evidence="7">Zn(2)-C6 fungal-type domain-containing protein</fullName>
    </recommendedName>
</protein>
<evidence type="ECO:0000259" key="7">
    <source>
        <dbReference type="PROSITE" id="PS50048"/>
    </source>
</evidence>
<dbReference type="PROSITE" id="PS50048">
    <property type="entry name" value="ZN2_CY6_FUNGAL_2"/>
    <property type="match status" value="1"/>
</dbReference>
<evidence type="ECO:0000256" key="3">
    <source>
        <dbReference type="ARBA" id="ARBA00023125"/>
    </source>
</evidence>
<dbReference type="InterPro" id="IPR036864">
    <property type="entry name" value="Zn2-C6_fun-type_DNA-bd_sf"/>
</dbReference>
<dbReference type="GO" id="GO:0008270">
    <property type="term" value="F:zinc ion binding"/>
    <property type="evidence" value="ECO:0007669"/>
    <property type="project" value="InterPro"/>
</dbReference>
<evidence type="ECO:0000256" key="5">
    <source>
        <dbReference type="ARBA" id="ARBA00023242"/>
    </source>
</evidence>
<dbReference type="RefSeq" id="XP_056510188.1">
    <property type="nucleotide sequence ID" value="XM_056657388.1"/>
</dbReference>
<keyword evidence="5" id="KW-0539">Nucleus</keyword>
<dbReference type="InterPro" id="IPR007219">
    <property type="entry name" value="XnlR_reg_dom"/>
</dbReference>
<dbReference type="CDD" id="cd12148">
    <property type="entry name" value="fungal_TF_MHR"/>
    <property type="match status" value="1"/>
</dbReference>
<keyword evidence="1" id="KW-0479">Metal-binding</keyword>
<keyword evidence="4" id="KW-0804">Transcription</keyword>
<feature type="compositionally biased region" description="Polar residues" evidence="6">
    <location>
        <begin position="1"/>
        <end position="16"/>
    </location>
</feature>
<dbReference type="GO" id="GO:0006351">
    <property type="term" value="P:DNA-templated transcription"/>
    <property type="evidence" value="ECO:0007669"/>
    <property type="project" value="InterPro"/>
</dbReference>
<gene>
    <name evidence="8" type="ORF">NUU61_006861</name>
</gene>
<reference evidence="8" key="1">
    <citation type="submission" date="2022-11" db="EMBL/GenBank/DDBJ databases">
        <authorList>
            <person name="Petersen C."/>
        </authorList>
    </citation>
    <scope>NUCLEOTIDE SEQUENCE</scope>
    <source>
        <strain evidence="8">IBT 34128</strain>
    </source>
</reference>
<organism evidence="8 9">
    <name type="scientific">Penicillium alfredii</name>
    <dbReference type="NCBI Taxonomy" id="1506179"/>
    <lineage>
        <taxon>Eukaryota</taxon>
        <taxon>Fungi</taxon>
        <taxon>Dikarya</taxon>
        <taxon>Ascomycota</taxon>
        <taxon>Pezizomycotina</taxon>
        <taxon>Eurotiomycetes</taxon>
        <taxon>Eurotiomycetidae</taxon>
        <taxon>Eurotiales</taxon>
        <taxon>Aspergillaceae</taxon>
        <taxon>Penicillium</taxon>
    </lineage>
</organism>
<dbReference type="PANTHER" id="PTHR47256:SF1">
    <property type="entry name" value="ZN(II)2CYS6 TRANSCRIPTION FACTOR (EUROFUNG)"/>
    <property type="match status" value="1"/>
</dbReference>
<accession>A0A9W9F1Y1</accession>
<feature type="compositionally biased region" description="Basic and acidic residues" evidence="6">
    <location>
        <begin position="645"/>
        <end position="656"/>
    </location>
</feature>
<evidence type="ECO:0000256" key="1">
    <source>
        <dbReference type="ARBA" id="ARBA00022723"/>
    </source>
</evidence>